<dbReference type="PROSITE" id="PS00166">
    <property type="entry name" value="ENOYL_COA_HYDRATASE"/>
    <property type="match status" value="1"/>
</dbReference>
<dbReference type="InterPro" id="IPR018376">
    <property type="entry name" value="Enoyl-CoA_hyd/isom_CS"/>
</dbReference>
<dbReference type="Pfam" id="PF00378">
    <property type="entry name" value="ECH_1"/>
    <property type="match status" value="1"/>
</dbReference>
<dbReference type="GO" id="GO:0009234">
    <property type="term" value="P:menaquinone biosynthetic process"/>
    <property type="evidence" value="ECO:0007669"/>
    <property type="project" value="TreeGrafter"/>
</dbReference>
<dbReference type="EMBL" id="UOGK01000771">
    <property type="protein sequence ID" value="VAX42865.1"/>
    <property type="molecule type" value="Genomic_DNA"/>
</dbReference>
<proteinExistence type="predicted"/>
<dbReference type="InterPro" id="IPR001753">
    <property type="entry name" value="Enoyl-CoA_hydra/iso"/>
</dbReference>
<dbReference type="EC" id="4.1.3.36" evidence="1"/>
<dbReference type="SUPFAM" id="SSF52096">
    <property type="entry name" value="ClpP/crotonase"/>
    <property type="match status" value="1"/>
</dbReference>
<gene>
    <name evidence="1" type="ORF">MNBD_PLANCTO03-1527</name>
</gene>
<dbReference type="PANTHER" id="PTHR43113:SF1">
    <property type="entry name" value="1,4-DIHYDROXY-2-NAPHTHOYL-COA SYNTHASE, PEROXISOMAL"/>
    <property type="match status" value="1"/>
</dbReference>
<dbReference type="InterPro" id="IPR029045">
    <property type="entry name" value="ClpP/crotonase-like_dom_sf"/>
</dbReference>
<keyword evidence="1" id="KW-0456">Lyase</keyword>
<organism evidence="1">
    <name type="scientific">hydrothermal vent metagenome</name>
    <dbReference type="NCBI Taxonomy" id="652676"/>
    <lineage>
        <taxon>unclassified sequences</taxon>
        <taxon>metagenomes</taxon>
        <taxon>ecological metagenomes</taxon>
    </lineage>
</organism>
<dbReference type="AlphaFoldDB" id="A0A3B1E7J1"/>
<dbReference type="GO" id="GO:0008935">
    <property type="term" value="F:1,4-dihydroxy-2-naphthoyl-CoA synthase activity"/>
    <property type="evidence" value="ECO:0007669"/>
    <property type="project" value="UniProtKB-EC"/>
</dbReference>
<evidence type="ECO:0000313" key="1">
    <source>
        <dbReference type="EMBL" id="VAX42865.1"/>
    </source>
</evidence>
<reference evidence="1" key="1">
    <citation type="submission" date="2018-06" db="EMBL/GenBank/DDBJ databases">
        <authorList>
            <person name="Zhirakovskaya E."/>
        </authorList>
    </citation>
    <scope>NUCLEOTIDE SEQUENCE</scope>
</reference>
<name>A0A3B1E7J1_9ZZZZ</name>
<accession>A0A3B1E7J1</accession>
<protein>
    <submittedName>
        <fullName evidence="1">Naphthoate synthase</fullName>
        <ecNumber evidence="1">4.1.3.36</ecNumber>
    </submittedName>
</protein>
<dbReference type="CDD" id="cd06558">
    <property type="entry name" value="crotonase-like"/>
    <property type="match status" value="1"/>
</dbReference>
<dbReference type="PANTHER" id="PTHR43113">
    <property type="entry name" value="NUCLEOSIDE-DIPHOSPHATE-SUGAR EPIMERASE"/>
    <property type="match status" value="1"/>
</dbReference>
<dbReference type="Gene3D" id="3.90.226.10">
    <property type="entry name" value="2-enoyl-CoA Hydratase, Chain A, domain 1"/>
    <property type="match status" value="1"/>
</dbReference>
<dbReference type="GO" id="GO:0005829">
    <property type="term" value="C:cytosol"/>
    <property type="evidence" value="ECO:0007669"/>
    <property type="project" value="TreeGrafter"/>
</dbReference>
<sequence length="378" mass="41902">MSLFPSRSADSFGFKDVLYEKEAGVARITINRPHNYNAYSTPALQELAAAFEDASWDDAIWAVVFTGAGHQSFCTGGDVKEYQHSYTQRPRDYWKYMCCFKTYIESITNCAKPVIARINGMAVGGGNESQLASDIGVIGEHAFIAQVGTSVGSVACGGSTQWLPITVGDRKARAILMLNQRYPAFTAFSMGLVNMAVPTVKNAKGEFVTRFTEGRRYLADWNTDPWDTPFETRATAAEVKKGLKGLDGYTIDLSLMDEAVAELCEIIHNKFFECTRYTKTQVNFWKDLSWHATTGHSRDWLSIHYTSLEPHEGMTAFVEKRKTDYAGMRQRAADPEGSSEFLWGPYAKECPECHAKGMPSQFTHCGKCGAALLAPAMA</sequence>